<dbReference type="PANTHER" id="PTHR13847">
    <property type="entry name" value="SARCOSINE DEHYDROGENASE-RELATED"/>
    <property type="match status" value="1"/>
</dbReference>
<dbReference type="GO" id="GO:0016491">
    <property type="term" value="F:oxidoreductase activity"/>
    <property type="evidence" value="ECO:0007669"/>
    <property type="project" value="UniProtKB-KW"/>
</dbReference>
<protein>
    <submittedName>
        <fullName evidence="4">FAD-dependent oxidoreductase</fullName>
    </submittedName>
</protein>
<dbReference type="EMBL" id="PXXO01000006">
    <property type="protein sequence ID" value="PSJ05660.1"/>
    <property type="molecule type" value="Genomic_DNA"/>
</dbReference>
<reference evidence="4 5" key="1">
    <citation type="journal article" date="2018" name="Environ. Microbiol.">
        <title>Ecological and genomic features of two widespread freshwater picocyanobacteria.</title>
        <authorList>
            <person name="Cabello-Yeves P.J."/>
            <person name="Picazo A."/>
            <person name="Camacho A."/>
            <person name="Callieri C."/>
            <person name="Rosselli R."/>
            <person name="Roda-Garcia J.J."/>
            <person name="Coutinho F.H."/>
            <person name="Rodriguez-Valera F."/>
        </authorList>
    </citation>
    <scope>NUCLEOTIDE SEQUENCE [LARGE SCALE GENOMIC DNA]</scope>
    <source>
        <strain evidence="4 5">Tous</strain>
    </source>
</reference>
<feature type="domain" description="FAD dependent oxidoreductase" evidence="3">
    <location>
        <begin position="17"/>
        <end position="370"/>
    </location>
</feature>
<keyword evidence="2" id="KW-0472">Membrane</keyword>
<feature type="transmembrane region" description="Helical" evidence="2">
    <location>
        <begin position="15"/>
        <end position="34"/>
    </location>
</feature>
<evidence type="ECO:0000256" key="1">
    <source>
        <dbReference type="ARBA" id="ARBA00023002"/>
    </source>
</evidence>
<comment type="caution">
    <text evidence="4">The sequence shown here is derived from an EMBL/GenBank/DDBJ whole genome shotgun (WGS) entry which is preliminary data.</text>
</comment>
<accession>A0A2P7MWQ9</accession>
<dbReference type="SUPFAM" id="SSF51905">
    <property type="entry name" value="FAD/NAD(P)-binding domain"/>
    <property type="match status" value="1"/>
</dbReference>
<dbReference type="Proteomes" id="UP000243002">
    <property type="component" value="Unassembled WGS sequence"/>
</dbReference>
<dbReference type="Pfam" id="PF01266">
    <property type="entry name" value="DAO"/>
    <property type="match status" value="1"/>
</dbReference>
<keyword evidence="1" id="KW-0560">Oxidoreductase</keyword>
<dbReference type="SUPFAM" id="SSF54373">
    <property type="entry name" value="FAD-linked reductases, C-terminal domain"/>
    <property type="match status" value="1"/>
</dbReference>
<dbReference type="Gene3D" id="3.50.50.60">
    <property type="entry name" value="FAD/NAD(P)-binding domain"/>
    <property type="match status" value="1"/>
</dbReference>
<sequence length="375" mass="40592">MIKQTHPVGSAVRRLSIAVIGAGLVGRACAWLLLQRGHRVLLIDPGLDGQRDPSSGSEAALGVLMAQVFHRNSGRAWRLRQRSLELWGQWRQQLQGQGWELPWRPGLLLLASTPEELERQRQLVASRRQQGFALELWDQPRLDALAPALPIGALGGLYSPADGQLDPGPALAALLADGLRLGLQTCCDWVERLEQRPGGWSVHTRRGELLKVDALALSAGGASTALLADIGHQVPMEPVLGQALELELPLPTNWNGARPWPGALSWPGAVVWQRLNLVPRASGKLWLGATLEPGDQADPAALANLQQLGGAAPEWLQQAKVVRQWQGHRPHPIGRPAPLLEQLEPGLVLASGHYRNGVLLAPATAEWVADQLEQG</sequence>
<dbReference type="Gene3D" id="3.30.9.10">
    <property type="entry name" value="D-Amino Acid Oxidase, subunit A, domain 2"/>
    <property type="match status" value="1"/>
</dbReference>
<gene>
    <name evidence="4" type="ORF">C7K55_06340</name>
</gene>
<keyword evidence="2" id="KW-0812">Transmembrane</keyword>
<keyword evidence="2" id="KW-1133">Transmembrane helix</keyword>
<evidence type="ECO:0000313" key="5">
    <source>
        <dbReference type="Proteomes" id="UP000243002"/>
    </source>
</evidence>
<dbReference type="InterPro" id="IPR006076">
    <property type="entry name" value="FAD-dep_OxRdtase"/>
</dbReference>
<dbReference type="InterPro" id="IPR036188">
    <property type="entry name" value="FAD/NAD-bd_sf"/>
</dbReference>
<name>A0A2P7MWQ9_9CYAN</name>
<evidence type="ECO:0000259" key="3">
    <source>
        <dbReference type="Pfam" id="PF01266"/>
    </source>
</evidence>
<evidence type="ECO:0000256" key="2">
    <source>
        <dbReference type="SAM" id="Phobius"/>
    </source>
</evidence>
<evidence type="ECO:0000313" key="4">
    <source>
        <dbReference type="EMBL" id="PSJ05660.1"/>
    </source>
</evidence>
<dbReference type="GO" id="GO:0005737">
    <property type="term" value="C:cytoplasm"/>
    <property type="evidence" value="ECO:0007669"/>
    <property type="project" value="TreeGrafter"/>
</dbReference>
<dbReference type="RefSeq" id="WP_106502594.1">
    <property type="nucleotide sequence ID" value="NZ_PXXO01000006.1"/>
</dbReference>
<organism evidence="4 5">
    <name type="scientific">Cyanobium usitatum str. Tous</name>
    <dbReference type="NCBI Taxonomy" id="2116684"/>
    <lineage>
        <taxon>Bacteria</taxon>
        <taxon>Bacillati</taxon>
        <taxon>Cyanobacteriota</taxon>
        <taxon>Cyanophyceae</taxon>
        <taxon>Synechococcales</taxon>
        <taxon>Prochlorococcaceae</taxon>
        <taxon>Cyanobium</taxon>
    </lineage>
</organism>
<keyword evidence="5" id="KW-1185">Reference proteome</keyword>
<dbReference type="PANTHER" id="PTHR13847:SF289">
    <property type="entry name" value="GLYCINE OXIDASE"/>
    <property type="match status" value="1"/>
</dbReference>
<proteinExistence type="predicted"/>
<dbReference type="AlphaFoldDB" id="A0A2P7MWQ9"/>